<evidence type="ECO:0000259" key="6">
    <source>
        <dbReference type="Pfam" id="PF02544"/>
    </source>
</evidence>
<evidence type="ECO:0000256" key="5">
    <source>
        <dbReference type="SAM" id="Phobius"/>
    </source>
</evidence>
<feature type="transmembrane region" description="Helical" evidence="5">
    <location>
        <begin position="142"/>
        <end position="164"/>
    </location>
</feature>
<gene>
    <name evidence="7" type="ORF">SAMN05660909_02004</name>
</gene>
<dbReference type="Proteomes" id="UP000199656">
    <property type="component" value="Unassembled WGS sequence"/>
</dbReference>
<evidence type="ECO:0000313" key="8">
    <source>
        <dbReference type="Proteomes" id="UP000199656"/>
    </source>
</evidence>
<reference evidence="8" key="1">
    <citation type="submission" date="2016-10" db="EMBL/GenBank/DDBJ databases">
        <authorList>
            <person name="Varghese N."/>
            <person name="Submissions S."/>
        </authorList>
    </citation>
    <scope>NUCLEOTIDE SEQUENCE [LARGE SCALE GENOMIC DNA]</scope>
    <source>
        <strain evidence="8">DSM 23920</strain>
    </source>
</reference>
<keyword evidence="2 5" id="KW-0812">Transmembrane</keyword>
<feature type="domain" description="3-oxo-5-alpha-steroid 4-dehydrogenase C-terminal" evidence="6">
    <location>
        <begin position="106"/>
        <end position="255"/>
    </location>
</feature>
<dbReference type="PANTHER" id="PTHR10556:SF35">
    <property type="entry name" value="3-OXO-5-ALPHA-STEROID 4-DEHYDROGENASE FAMILY PROTEIN"/>
    <property type="match status" value="1"/>
</dbReference>
<dbReference type="FunFam" id="1.20.120.1630:FF:000014">
    <property type="entry name" value="Steroid 5-alpha reductase, putative"/>
    <property type="match status" value="1"/>
</dbReference>
<dbReference type="RefSeq" id="WP_089761181.1">
    <property type="nucleotide sequence ID" value="NZ_BKAT01000037.1"/>
</dbReference>
<dbReference type="PANTHER" id="PTHR10556">
    <property type="entry name" value="3-OXO-5-ALPHA-STEROID 4-DEHYDROGENASE"/>
    <property type="match status" value="1"/>
</dbReference>
<organism evidence="7 8">
    <name type="scientific">Chitinophaga terrae</name>
    <name type="common">ex Kim and Jung 2007</name>
    <dbReference type="NCBI Taxonomy" id="408074"/>
    <lineage>
        <taxon>Bacteria</taxon>
        <taxon>Pseudomonadati</taxon>
        <taxon>Bacteroidota</taxon>
        <taxon>Chitinophagia</taxon>
        <taxon>Chitinophagales</taxon>
        <taxon>Chitinophagaceae</taxon>
        <taxon>Chitinophaga</taxon>
    </lineage>
</organism>
<dbReference type="AlphaFoldDB" id="A0A1H4BAG5"/>
<dbReference type="InterPro" id="IPR001104">
    <property type="entry name" value="3-oxo-5_a-steroid_4-DH_C"/>
</dbReference>
<keyword evidence="4 5" id="KW-0472">Membrane</keyword>
<dbReference type="Gene3D" id="1.20.120.1630">
    <property type="match status" value="1"/>
</dbReference>
<evidence type="ECO:0000256" key="2">
    <source>
        <dbReference type="ARBA" id="ARBA00022692"/>
    </source>
</evidence>
<evidence type="ECO:0000256" key="4">
    <source>
        <dbReference type="ARBA" id="ARBA00023136"/>
    </source>
</evidence>
<proteinExistence type="predicted"/>
<comment type="subcellular location">
    <subcellularLocation>
        <location evidence="1">Membrane</location>
        <topology evidence="1">Multi-pass membrane protein</topology>
    </subcellularLocation>
</comment>
<dbReference type="EMBL" id="FNRL01000007">
    <property type="protein sequence ID" value="SEA45131.1"/>
    <property type="molecule type" value="Genomic_DNA"/>
</dbReference>
<dbReference type="GO" id="GO:0016020">
    <property type="term" value="C:membrane"/>
    <property type="evidence" value="ECO:0007669"/>
    <property type="project" value="UniProtKB-SubCell"/>
</dbReference>
<dbReference type="InterPro" id="IPR039357">
    <property type="entry name" value="SRD5A/TECR"/>
</dbReference>
<accession>A0A1H4BAG5</accession>
<evidence type="ECO:0000313" key="7">
    <source>
        <dbReference type="EMBL" id="SEA45131.1"/>
    </source>
</evidence>
<feature type="transmembrane region" description="Helical" evidence="5">
    <location>
        <begin position="12"/>
        <end position="29"/>
    </location>
</feature>
<evidence type="ECO:0000256" key="3">
    <source>
        <dbReference type="ARBA" id="ARBA00022989"/>
    </source>
</evidence>
<keyword evidence="8" id="KW-1185">Reference proteome</keyword>
<protein>
    <submittedName>
        <fullName evidence="7">3-oxo-5-alpha-steroid 4-dehydrogenase 1</fullName>
    </submittedName>
</protein>
<dbReference type="STRING" id="408074.SAMN05660909_02004"/>
<feature type="transmembrane region" description="Helical" evidence="5">
    <location>
        <begin position="112"/>
        <end position="136"/>
    </location>
</feature>
<sequence>MINNFTFEQYRTFIWCWIALALVAGIYLLKQDAPYGRFSSTKWGPMISNRTGWLIMEATVLVTFYCWLPPGSVNWTSPAGVMILLFTVHYINRSFIFPFRIRTKGKKMPVAIMLSAIVFNTVNGSLLGCWFARWAVYPSGWFYSPAFLLGTCLFITGMSINWWADHQLIQLRGKGDTGYKIPEKGLFQYLTSPNLSGEMLEWAGFAILTWSLPGLAFAVWTCANLVPRAISNHRWYRQQFAGYPVERKILLPFIW</sequence>
<dbReference type="PIRSF" id="PIRSF015596">
    <property type="entry name" value="5_alpha-SR2"/>
    <property type="match status" value="1"/>
</dbReference>
<dbReference type="OrthoDB" id="4688552at2"/>
<name>A0A1H4BAG5_9BACT</name>
<dbReference type="Pfam" id="PF02544">
    <property type="entry name" value="Steroid_dh"/>
    <property type="match status" value="1"/>
</dbReference>
<keyword evidence="3 5" id="KW-1133">Transmembrane helix</keyword>
<feature type="transmembrane region" description="Helical" evidence="5">
    <location>
        <begin position="74"/>
        <end position="91"/>
    </location>
</feature>
<dbReference type="GO" id="GO:0003865">
    <property type="term" value="F:3-oxo-5-alpha-steroid 4-dehydrogenase activity"/>
    <property type="evidence" value="ECO:0007669"/>
    <property type="project" value="InterPro"/>
</dbReference>
<evidence type="ECO:0000256" key="1">
    <source>
        <dbReference type="ARBA" id="ARBA00004141"/>
    </source>
</evidence>
<dbReference type="PROSITE" id="PS50244">
    <property type="entry name" value="S5A_REDUCTASE"/>
    <property type="match status" value="1"/>
</dbReference>
<dbReference type="InterPro" id="IPR016636">
    <property type="entry name" value="3-oxo-5-alpha-steroid_4-DH"/>
</dbReference>
<dbReference type="GO" id="GO:0008202">
    <property type="term" value="P:steroid metabolic process"/>
    <property type="evidence" value="ECO:0007669"/>
    <property type="project" value="InterPro"/>
</dbReference>